<dbReference type="PANTHER" id="PTHR43918">
    <property type="entry name" value="ACETYLCHOLINESTERASE"/>
    <property type="match status" value="1"/>
</dbReference>
<dbReference type="PANTHER" id="PTHR43918:SF4">
    <property type="entry name" value="CARBOXYLIC ESTER HYDROLASE"/>
    <property type="match status" value="1"/>
</dbReference>
<name>A0A9Q0AR14_9PEZI</name>
<gene>
    <name evidence="5" type="ORF">JX265_005742</name>
</gene>
<dbReference type="Pfam" id="PF00135">
    <property type="entry name" value="COesterase"/>
    <property type="match status" value="1"/>
</dbReference>
<dbReference type="InterPro" id="IPR019819">
    <property type="entry name" value="Carboxylesterase_B_CS"/>
</dbReference>
<evidence type="ECO:0000256" key="3">
    <source>
        <dbReference type="RuleBase" id="RU361235"/>
    </source>
</evidence>
<keyword evidence="2 3" id="KW-0378">Hydrolase</keyword>
<dbReference type="GO" id="GO:0052689">
    <property type="term" value="F:carboxylic ester hydrolase activity"/>
    <property type="evidence" value="ECO:0007669"/>
    <property type="project" value="TreeGrafter"/>
</dbReference>
<accession>A0A9Q0AR14</accession>
<feature type="signal peptide" evidence="3">
    <location>
        <begin position="1"/>
        <end position="17"/>
    </location>
</feature>
<organism evidence="5 6">
    <name type="scientific">Neoarthrinium moseri</name>
    <dbReference type="NCBI Taxonomy" id="1658444"/>
    <lineage>
        <taxon>Eukaryota</taxon>
        <taxon>Fungi</taxon>
        <taxon>Dikarya</taxon>
        <taxon>Ascomycota</taxon>
        <taxon>Pezizomycotina</taxon>
        <taxon>Sordariomycetes</taxon>
        <taxon>Xylariomycetidae</taxon>
        <taxon>Amphisphaeriales</taxon>
        <taxon>Apiosporaceae</taxon>
        <taxon>Neoarthrinium</taxon>
    </lineage>
</organism>
<dbReference type="InterPro" id="IPR002018">
    <property type="entry name" value="CarbesteraseB"/>
</dbReference>
<evidence type="ECO:0000313" key="6">
    <source>
        <dbReference type="Proteomes" id="UP000829685"/>
    </source>
</evidence>
<keyword evidence="6" id="KW-1185">Reference proteome</keyword>
<dbReference type="AlphaFoldDB" id="A0A9Q0AR14"/>
<dbReference type="InterPro" id="IPR029058">
    <property type="entry name" value="AB_hydrolase_fold"/>
</dbReference>
<comment type="caution">
    <text evidence="5">The sequence shown here is derived from an EMBL/GenBank/DDBJ whole genome shotgun (WGS) entry which is preliminary data.</text>
</comment>
<keyword evidence="3" id="KW-0732">Signal</keyword>
<comment type="similarity">
    <text evidence="1 3">Belongs to the type-B carboxylesterase/lipase family.</text>
</comment>
<sequence length="530" mass="56365">MMRVSVVAALWLAAASAARLTDNPTATISAGRVVGISKSIPNGASTINQFLGIPYAEPPIGDLRFAPPKPFAAPKKGDILATAWPNACVQQGSADLLTSQSEDCLYLNVFAPLGPAPGCGRTVMVWIHGGALKTGSSAIAAYDGSYLAASQDVVVVSINYRLSLLGFSNAPALGLGERNAGFYDQRMALQWVQDNIGAFGGDRKKVTIFGQSSGSTSVSRLVGTMRENPPFRAAITQSGWYDYASVMDIASDIPGLAAWDTIVTQLNCSSLSNSNDEELACMRAVDVADIQTALASASSLTFTAVNDDMTQLTFPEKARVEGRIARVPILTGQAANEGTLFQDPTLTTIDEFVTQFPTLESVKTELSSAYPVGDSGYATRFAADAAIDTDIEWTCSISRIAGLTARQGIPVWRYYFNETFPNTPIDGFGVYHSADIPILFGTYDASNATADEIKLNSVMQTAWADFAKDPWGVGPGWPRVDVGQDHAVAALGSPDKNPSGWTVIRNGTVDDKCGIFQSIYDDAAGGTPWW</sequence>
<dbReference type="SUPFAM" id="SSF53474">
    <property type="entry name" value="alpha/beta-Hydrolases"/>
    <property type="match status" value="1"/>
</dbReference>
<feature type="chain" id="PRO_5040533627" description="Carboxylic ester hydrolase" evidence="3">
    <location>
        <begin position="18"/>
        <end position="530"/>
    </location>
</feature>
<dbReference type="Proteomes" id="UP000829685">
    <property type="component" value="Unassembled WGS sequence"/>
</dbReference>
<evidence type="ECO:0000313" key="5">
    <source>
        <dbReference type="EMBL" id="KAI1871756.1"/>
    </source>
</evidence>
<evidence type="ECO:0000256" key="2">
    <source>
        <dbReference type="ARBA" id="ARBA00022801"/>
    </source>
</evidence>
<dbReference type="EMBL" id="JAFIMR010000012">
    <property type="protein sequence ID" value="KAI1871756.1"/>
    <property type="molecule type" value="Genomic_DNA"/>
</dbReference>
<dbReference type="InterPro" id="IPR050654">
    <property type="entry name" value="AChE-related_enzymes"/>
</dbReference>
<evidence type="ECO:0000259" key="4">
    <source>
        <dbReference type="Pfam" id="PF00135"/>
    </source>
</evidence>
<dbReference type="Gene3D" id="3.40.50.1820">
    <property type="entry name" value="alpha/beta hydrolase"/>
    <property type="match status" value="1"/>
</dbReference>
<feature type="domain" description="Carboxylesterase type B" evidence="4">
    <location>
        <begin position="23"/>
        <end position="480"/>
    </location>
</feature>
<dbReference type="InterPro" id="IPR019826">
    <property type="entry name" value="Carboxylesterase_B_AS"/>
</dbReference>
<evidence type="ECO:0000256" key="1">
    <source>
        <dbReference type="ARBA" id="ARBA00005964"/>
    </source>
</evidence>
<reference evidence="5" key="1">
    <citation type="submission" date="2021-03" db="EMBL/GenBank/DDBJ databases">
        <title>Revisited historic fungal species revealed as producer of novel bioactive compounds through whole genome sequencing and comparative genomics.</title>
        <authorList>
            <person name="Vignolle G.A."/>
            <person name="Hochenegger N."/>
            <person name="Mach R.L."/>
            <person name="Mach-Aigner A.R."/>
            <person name="Javad Rahimi M."/>
            <person name="Salim K.A."/>
            <person name="Chan C.M."/>
            <person name="Lim L.B.L."/>
            <person name="Cai F."/>
            <person name="Druzhinina I.S."/>
            <person name="U'Ren J.M."/>
            <person name="Derntl C."/>
        </authorList>
    </citation>
    <scope>NUCLEOTIDE SEQUENCE</scope>
    <source>
        <strain evidence="5">TUCIM 5799</strain>
    </source>
</reference>
<dbReference type="EC" id="3.1.1.-" evidence="3"/>
<protein>
    <recommendedName>
        <fullName evidence="3">Carboxylic ester hydrolase</fullName>
        <ecNumber evidence="3">3.1.1.-</ecNumber>
    </recommendedName>
</protein>
<dbReference type="PROSITE" id="PS00941">
    <property type="entry name" value="CARBOXYLESTERASE_B_2"/>
    <property type="match status" value="1"/>
</dbReference>
<proteinExistence type="inferred from homology"/>
<dbReference type="PROSITE" id="PS00122">
    <property type="entry name" value="CARBOXYLESTERASE_B_1"/>
    <property type="match status" value="1"/>
</dbReference>